<gene>
    <name evidence="6" type="primary">BnaA05g12020D</name>
    <name evidence="6" type="ORF">GSBRNA2T00048544001</name>
</gene>
<protein>
    <submittedName>
        <fullName evidence="6">BnaA05g12020D protein</fullName>
    </submittedName>
</protein>
<dbReference type="STRING" id="3708.A0A078FCT2"/>
<feature type="domain" description="TIR" evidence="5">
    <location>
        <begin position="189"/>
        <end position="329"/>
    </location>
</feature>
<dbReference type="Gene3D" id="1.10.510.10">
    <property type="entry name" value="Transferase(Phosphotransferase) domain 1"/>
    <property type="match status" value="1"/>
</dbReference>
<dbReference type="Pfam" id="PF00069">
    <property type="entry name" value="Pkinase"/>
    <property type="match status" value="1"/>
</dbReference>
<evidence type="ECO:0000259" key="5">
    <source>
        <dbReference type="PROSITE" id="PS50104"/>
    </source>
</evidence>
<dbReference type="SUPFAM" id="SSF52200">
    <property type="entry name" value="Toll/Interleukin receptor TIR domain"/>
    <property type="match status" value="1"/>
</dbReference>
<dbReference type="InterPro" id="IPR011009">
    <property type="entry name" value="Kinase-like_dom_sf"/>
</dbReference>
<dbReference type="Pfam" id="PF23282">
    <property type="entry name" value="WHD_ROQ1"/>
    <property type="match status" value="1"/>
</dbReference>
<accession>A0A078FCT2</accession>
<keyword evidence="7" id="KW-1185">Reference proteome</keyword>
<dbReference type="GO" id="GO:0004672">
    <property type="term" value="F:protein kinase activity"/>
    <property type="evidence" value="ECO:0007669"/>
    <property type="project" value="InterPro"/>
</dbReference>
<dbReference type="GO" id="GO:0043531">
    <property type="term" value="F:ADP binding"/>
    <property type="evidence" value="ECO:0007669"/>
    <property type="project" value="InterPro"/>
</dbReference>
<dbReference type="SUPFAM" id="SSF46785">
    <property type="entry name" value="Winged helix' DNA-binding domain"/>
    <property type="match status" value="1"/>
</dbReference>
<dbReference type="InterPro" id="IPR035897">
    <property type="entry name" value="Toll_tir_struct_dom_sf"/>
</dbReference>
<dbReference type="GO" id="GO:0005524">
    <property type="term" value="F:ATP binding"/>
    <property type="evidence" value="ECO:0007669"/>
    <property type="project" value="InterPro"/>
</dbReference>
<dbReference type="Pfam" id="PF23598">
    <property type="entry name" value="LRR_14"/>
    <property type="match status" value="1"/>
</dbReference>
<keyword evidence="1" id="KW-0433">Leucine-rich repeat</keyword>
<dbReference type="InterPro" id="IPR046831">
    <property type="entry name" value="Calmodulin_bind_N"/>
</dbReference>
<dbReference type="GO" id="GO:0007165">
    <property type="term" value="P:signal transduction"/>
    <property type="evidence" value="ECO:0007669"/>
    <property type="project" value="InterPro"/>
</dbReference>
<dbReference type="Gene3D" id="3.80.10.10">
    <property type="entry name" value="Ribonuclease Inhibitor"/>
    <property type="match status" value="2"/>
</dbReference>
<evidence type="ECO:0000256" key="4">
    <source>
        <dbReference type="ARBA" id="ARBA00023027"/>
    </source>
</evidence>
<evidence type="ECO:0000313" key="7">
    <source>
        <dbReference type="Proteomes" id="UP000028999"/>
    </source>
</evidence>
<dbReference type="GO" id="GO:0006952">
    <property type="term" value="P:defense response"/>
    <property type="evidence" value="ECO:0007669"/>
    <property type="project" value="UniProtKB-KW"/>
</dbReference>
<dbReference type="InterPro" id="IPR027417">
    <property type="entry name" value="P-loop_NTPase"/>
</dbReference>
<dbReference type="EMBL" id="LK032006">
    <property type="protein sequence ID" value="CDY10734.1"/>
    <property type="molecule type" value="Genomic_DNA"/>
</dbReference>
<dbReference type="SUPFAM" id="SSF52540">
    <property type="entry name" value="P-loop containing nucleoside triphosphate hydrolases"/>
    <property type="match status" value="1"/>
</dbReference>
<dbReference type="SMART" id="SM00382">
    <property type="entry name" value="AAA"/>
    <property type="match status" value="1"/>
</dbReference>
<dbReference type="Pfam" id="PF00931">
    <property type="entry name" value="NB-ARC"/>
    <property type="match status" value="1"/>
</dbReference>
<dbReference type="InterPro" id="IPR002182">
    <property type="entry name" value="NB-ARC"/>
</dbReference>
<dbReference type="InterPro" id="IPR000719">
    <property type="entry name" value="Prot_kinase_dom"/>
</dbReference>
<dbReference type="PROSITE" id="PS50104">
    <property type="entry name" value="TIR"/>
    <property type="match status" value="1"/>
</dbReference>
<dbReference type="InterPro" id="IPR036390">
    <property type="entry name" value="WH_DNA-bd_sf"/>
</dbReference>
<dbReference type="InterPro" id="IPR055414">
    <property type="entry name" value="LRR_R13L4/SHOC2-like"/>
</dbReference>
<evidence type="ECO:0000313" key="6">
    <source>
        <dbReference type="EMBL" id="CDY10734.1"/>
    </source>
</evidence>
<dbReference type="Gene3D" id="3.40.50.300">
    <property type="entry name" value="P-loop containing nucleotide triphosphate hydrolases"/>
    <property type="match status" value="1"/>
</dbReference>
<dbReference type="PaxDb" id="3708-A0A078FCT2"/>
<dbReference type="PANTHER" id="PTHR11017">
    <property type="entry name" value="LEUCINE-RICH REPEAT-CONTAINING PROTEIN"/>
    <property type="match status" value="1"/>
</dbReference>
<keyword evidence="2" id="KW-0677">Repeat</keyword>
<keyword evidence="3" id="KW-0611">Plant defense</keyword>
<dbReference type="InterPro" id="IPR032675">
    <property type="entry name" value="LRR_dom_sf"/>
</dbReference>
<dbReference type="SUPFAM" id="SSF56112">
    <property type="entry name" value="Protein kinase-like (PK-like)"/>
    <property type="match status" value="1"/>
</dbReference>
<dbReference type="InterPro" id="IPR000157">
    <property type="entry name" value="TIR_dom"/>
</dbReference>
<dbReference type="InterPro" id="IPR044974">
    <property type="entry name" value="Disease_R_plants"/>
</dbReference>
<keyword evidence="4" id="KW-0520">NAD</keyword>
<dbReference type="InterPro" id="IPR011713">
    <property type="entry name" value="Leu-rich_rpt_3"/>
</dbReference>
<reference evidence="6 7" key="1">
    <citation type="journal article" date="2014" name="Science">
        <title>Plant genetics. Early allopolyploid evolution in the post-Neolithic Brassica napus oilseed genome.</title>
        <authorList>
            <person name="Chalhoub B."/>
            <person name="Denoeud F."/>
            <person name="Liu S."/>
            <person name="Parkin I.A."/>
            <person name="Tang H."/>
            <person name="Wang X."/>
            <person name="Chiquet J."/>
            <person name="Belcram H."/>
            <person name="Tong C."/>
            <person name="Samans B."/>
            <person name="Correa M."/>
            <person name="Da Silva C."/>
            <person name="Just J."/>
            <person name="Falentin C."/>
            <person name="Koh C.S."/>
            <person name="Le Clainche I."/>
            <person name="Bernard M."/>
            <person name="Bento P."/>
            <person name="Noel B."/>
            <person name="Labadie K."/>
            <person name="Alberti A."/>
            <person name="Charles M."/>
            <person name="Arnaud D."/>
            <person name="Guo H."/>
            <person name="Daviaud C."/>
            <person name="Alamery S."/>
            <person name="Jabbari K."/>
            <person name="Zhao M."/>
            <person name="Edger P.P."/>
            <person name="Chelaifa H."/>
            <person name="Tack D."/>
            <person name="Lassalle G."/>
            <person name="Mestiri I."/>
            <person name="Schnel N."/>
            <person name="Le Paslier M.C."/>
            <person name="Fan G."/>
            <person name="Renault V."/>
            <person name="Bayer P.E."/>
            <person name="Golicz A.A."/>
            <person name="Manoli S."/>
            <person name="Lee T.H."/>
            <person name="Thi V.H."/>
            <person name="Chalabi S."/>
            <person name="Hu Q."/>
            <person name="Fan C."/>
            <person name="Tollenaere R."/>
            <person name="Lu Y."/>
            <person name="Battail C."/>
            <person name="Shen J."/>
            <person name="Sidebottom C.H."/>
            <person name="Wang X."/>
            <person name="Canaguier A."/>
            <person name="Chauveau A."/>
            <person name="Berard A."/>
            <person name="Deniot G."/>
            <person name="Guan M."/>
            <person name="Liu Z."/>
            <person name="Sun F."/>
            <person name="Lim Y.P."/>
            <person name="Lyons E."/>
            <person name="Town C.D."/>
            <person name="Bancroft I."/>
            <person name="Wang X."/>
            <person name="Meng J."/>
            <person name="Ma J."/>
            <person name="Pires J.C."/>
            <person name="King G.J."/>
            <person name="Brunel D."/>
            <person name="Delourme R."/>
            <person name="Renard M."/>
            <person name="Aury J.M."/>
            <person name="Adams K.L."/>
            <person name="Batley J."/>
            <person name="Snowdon R.J."/>
            <person name="Tost J."/>
            <person name="Edwards D."/>
            <person name="Zhou Y."/>
            <person name="Hua W."/>
            <person name="Sharpe A.G."/>
            <person name="Paterson A.H."/>
            <person name="Guan C."/>
            <person name="Wincker P."/>
        </authorList>
    </citation>
    <scope>NUCLEOTIDE SEQUENCE [LARGE SCALE GENOMIC DNA]</scope>
    <source>
        <strain evidence="7">cv. Darmor-bzh</strain>
    </source>
</reference>
<dbReference type="Gene3D" id="3.40.50.10140">
    <property type="entry name" value="Toll/interleukin-1 receptor homology (TIR) domain"/>
    <property type="match status" value="1"/>
</dbReference>
<dbReference type="PANTHER" id="PTHR11017:SF565">
    <property type="entry name" value="TIR DOMAIN-CONTAINING PROTEIN"/>
    <property type="match status" value="1"/>
</dbReference>
<proteinExistence type="predicted"/>
<sequence length="1150" mass="130832">MGEDGTPLKIELVDASTNTRIHSFFPLDIVLLNADIREEGWSKEEFYRNILRPRKGKRALLVGDLTVTLEHGLGMISGNVAFTGNSRSRKFRLGAKLTQGGNVQGAITKTFSCIDKRGKSSHKQYSASKVSKLARGSVVDMQQDGLHNSVYNGVNLLQEDELSIIGFNEFQSGPVSDASDTSATFPASKDYDVVIRHGGNNDFISHLRAALSRRGISVHEDVEETTDAAVPECRVLIIFLTTTYVPSNLLNILQHQRQESLMVYPIFYGISPSDLITNSNYYENFFPQDESERCQAALKEITQMPRYILIDKYESELIDEIVRDALKVIYSTEHEKMIGMDMQIKEIVSLLCIESPDVRSVGIWGAVGIGKTALAEEIFCRISVQFVTCVFLKDLHKEVQVKGQDALREDFLSKVLEVEPHVIRVSGMETSFLRSRVQRKKVLVVLDDVNDFRDVEIFLEELSYLGPGSRIIITSRDKRVFVLCKTDHVYEVKPLDFSKSLQILDRRIYSPELVKFSNGNPQVLQFLSRSNREWKRLSQEIQSSSPIYIQGIFERSCCGLDDIERSIFLDIACFFKRMNKNDVALLLDGRDFSPHVGFRSLVDKSLLTISHNMVDMPVFLQATGREIVRQESVDRPGDRSRLWNAEDIRDVFIDNTGTSAIEGIFLDMSQLKFDARPIVFMKMCNLRLLKLCFSKVKENNGVCLPQGLEYLPRKLRLLHWEYYPLSSLPQTFDPKNLVELNLPNSCAKKLWKGKKVMFKINSLEKLKKLRLSHSYHLTKIPRLSSAPNLELLDLEGCNSLVSISQSICHLKKLVFLNLKDCSNLESVPSTVDLESLEVLNLSGCSKLENFPEISPNVKELYLGGTMIQEMPSSIKNLVLLEKLDLENSKYLKVLPTSICKLKHLETLNLSDCSRLERFPDLNRKMKCFKCLDLSRTTIKELPSSISYLTALEELRLVECKSLVRLPDNAALDVGEVPKFWETNMPWMGTPIYMSPESIRDGVADMSLDLWSVGCLVLEMYTVVIPWEGVNLDLLATLLRCGAAPEIPESLPSDAKEFIQTFITLEICHLIYKFNQLHSNLHNLIGYTISNKYKVTLKYKNNLYSETKNTFKPSYYIKVTNFKVSKLCHISTNIHIQSDLHVSYFRVTQQM</sequence>
<dbReference type="Gramene" id="CDY10734">
    <property type="protein sequence ID" value="CDY10734"/>
    <property type="gene ID" value="GSBRNA2T00048544001"/>
</dbReference>
<name>A0A078FCT2_BRANA</name>
<dbReference type="GO" id="GO:0051707">
    <property type="term" value="P:response to other organism"/>
    <property type="evidence" value="ECO:0007669"/>
    <property type="project" value="UniProtKB-ARBA"/>
</dbReference>
<dbReference type="Pfam" id="PF07887">
    <property type="entry name" value="Calmodulin_bind"/>
    <property type="match status" value="1"/>
</dbReference>
<dbReference type="Pfam" id="PF07725">
    <property type="entry name" value="LRR_3"/>
    <property type="match status" value="1"/>
</dbReference>
<dbReference type="FunFam" id="3.80.10.10:FF:000386">
    <property type="entry name" value="Disease resistance protein RPS4"/>
    <property type="match status" value="1"/>
</dbReference>
<dbReference type="InterPro" id="IPR058192">
    <property type="entry name" value="WHD_ROQ1-like"/>
</dbReference>
<evidence type="ECO:0000256" key="1">
    <source>
        <dbReference type="ARBA" id="ARBA00022614"/>
    </source>
</evidence>
<dbReference type="InterPro" id="IPR003593">
    <property type="entry name" value="AAA+_ATPase"/>
</dbReference>
<dbReference type="AlphaFoldDB" id="A0A078FCT2"/>
<dbReference type="Pfam" id="PF01582">
    <property type="entry name" value="TIR"/>
    <property type="match status" value="1"/>
</dbReference>
<dbReference type="Proteomes" id="UP000028999">
    <property type="component" value="Unassembled WGS sequence"/>
</dbReference>
<dbReference type="SUPFAM" id="SSF52058">
    <property type="entry name" value="L domain-like"/>
    <property type="match status" value="1"/>
</dbReference>
<organism evidence="6 7">
    <name type="scientific">Brassica napus</name>
    <name type="common">Rape</name>
    <dbReference type="NCBI Taxonomy" id="3708"/>
    <lineage>
        <taxon>Eukaryota</taxon>
        <taxon>Viridiplantae</taxon>
        <taxon>Streptophyta</taxon>
        <taxon>Embryophyta</taxon>
        <taxon>Tracheophyta</taxon>
        <taxon>Spermatophyta</taxon>
        <taxon>Magnoliopsida</taxon>
        <taxon>eudicotyledons</taxon>
        <taxon>Gunneridae</taxon>
        <taxon>Pentapetalae</taxon>
        <taxon>rosids</taxon>
        <taxon>malvids</taxon>
        <taxon>Brassicales</taxon>
        <taxon>Brassicaceae</taxon>
        <taxon>Brassiceae</taxon>
        <taxon>Brassica</taxon>
    </lineage>
</organism>
<evidence type="ECO:0000256" key="3">
    <source>
        <dbReference type="ARBA" id="ARBA00022821"/>
    </source>
</evidence>
<evidence type="ECO:0000256" key="2">
    <source>
        <dbReference type="ARBA" id="ARBA00022737"/>
    </source>
</evidence>
<dbReference type="PRINTS" id="PR00364">
    <property type="entry name" value="DISEASERSIST"/>
</dbReference>